<name>A0A8C0VV35_CASCN</name>
<accession>A0A8C0VV35</accession>
<protein>
    <submittedName>
        <fullName evidence="1">Uncharacterized protein</fullName>
    </submittedName>
</protein>
<reference evidence="1" key="1">
    <citation type="submission" date="2023-09" db="UniProtKB">
        <authorList>
            <consortium name="Ensembl"/>
        </authorList>
    </citation>
    <scope>IDENTIFICATION</scope>
</reference>
<sequence length="82" mass="8924">MLGVNVAKSSLHLHFLKTLEFRTDVSVISMAGVAEAIRLHKGPSLLPGKCNLRSHPVVMRAKQEPNSGFSELVQVTVLRGAF</sequence>
<evidence type="ECO:0000313" key="1">
    <source>
        <dbReference type="Ensembl" id="ENSCCNP00000001257.1"/>
    </source>
</evidence>
<organism evidence="1">
    <name type="scientific">Castor canadensis</name>
    <name type="common">American beaver</name>
    <dbReference type="NCBI Taxonomy" id="51338"/>
    <lineage>
        <taxon>Eukaryota</taxon>
        <taxon>Metazoa</taxon>
        <taxon>Chordata</taxon>
        <taxon>Craniata</taxon>
        <taxon>Vertebrata</taxon>
        <taxon>Euteleostomi</taxon>
        <taxon>Mammalia</taxon>
        <taxon>Eutheria</taxon>
        <taxon>Euarchontoglires</taxon>
        <taxon>Glires</taxon>
        <taxon>Rodentia</taxon>
        <taxon>Castorimorpha</taxon>
        <taxon>Castoridae</taxon>
        <taxon>Castor</taxon>
    </lineage>
</organism>
<dbReference type="AlphaFoldDB" id="A0A8C0VV35"/>
<proteinExistence type="predicted"/>
<dbReference type="Ensembl" id="ENSCCNT00000001650.1">
    <property type="protein sequence ID" value="ENSCCNP00000001257.1"/>
    <property type="gene ID" value="ENSCCNG00000001385.1"/>
</dbReference>